<dbReference type="Proteomes" id="UP000664073">
    <property type="component" value="Unassembled WGS sequence"/>
</dbReference>
<organism evidence="2 3">
    <name type="scientific">Acetobacter garciniae</name>
    <dbReference type="NCBI Taxonomy" id="2817435"/>
    <lineage>
        <taxon>Bacteria</taxon>
        <taxon>Pseudomonadati</taxon>
        <taxon>Pseudomonadota</taxon>
        <taxon>Alphaproteobacteria</taxon>
        <taxon>Acetobacterales</taxon>
        <taxon>Acetobacteraceae</taxon>
        <taxon>Acetobacter</taxon>
    </lineage>
</organism>
<comment type="caution">
    <text evidence="2">The sequence shown here is derived from an EMBL/GenBank/DDBJ whole genome shotgun (WGS) entry which is preliminary data.</text>
</comment>
<gene>
    <name evidence="2" type="ORF">J2D77_16800</name>
</gene>
<reference evidence="2" key="1">
    <citation type="submission" date="2021-03" db="EMBL/GenBank/DDBJ databases">
        <title>The complete genome sequence of Acetobacter sp. TBRC 12339.</title>
        <authorList>
            <person name="Charoenyingcharoen P."/>
            <person name="Yukphan P."/>
        </authorList>
    </citation>
    <scope>NUCLEOTIDE SEQUENCE</scope>
    <source>
        <strain evidence="2">TBRC 12339</strain>
    </source>
</reference>
<evidence type="ECO:0000313" key="3">
    <source>
        <dbReference type="Proteomes" id="UP000664073"/>
    </source>
</evidence>
<protein>
    <recommendedName>
        <fullName evidence="4">Mobilization protein</fullName>
    </recommendedName>
</protein>
<dbReference type="AlphaFoldDB" id="A0A939KRE0"/>
<evidence type="ECO:0000313" key="2">
    <source>
        <dbReference type="EMBL" id="MBO1326799.1"/>
    </source>
</evidence>
<name>A0A939KRE0_9PROT</name>
<evidence type="ECO:0000256" key="1">
    <source>
        <dbReference type="SAM" id="Coils"/>
    </source>
</evidence>
<dbReference type="EMBL" id="JAFVMH010000022">
    <property type="protein sequence ID" value="MBO1326799.1"/>
    <property type="molecule type" value="Genomic_DNA"/>
</dbReference>
<keyword evidence="3" id="KW-1185">Reference proteome</keyword>
<feature type="coiled-coil region" evidence="1">
    <location>
        <begin position="2"/>
        <end position="50"/>
    </location>
</feature>
<accession>A0A939KRE0</accession>
<evidence type="ECO:0008006" key="4">
    <source>
        <dbReference type="Google" id="ProtNLM"/>
    </source>
</evidence>
<proteinExistence type="predicted"/>
<keyword evidence="1" id="KW-0175">Coiled coil</keyword>
<dbReference type="RefSeq" id="WP_207847673.1">
    <property type="nucleotide sequence ID" value="NZ_JAFVMH010000022.1"/>
</dbReference>
<sequence>MRRDVAERLLDAEAEVERAELRVRLAQAKAEQARCRVEKLRARTQRNEARRKIVLGSVILLAPPEAYEEVLSELLPLMRESDRALVTSSSEGDNHRRDTQRKAILGGAFITAARDRGDFRELLNTLIRCLERPHDIALFKGWTL</sequence>